<evidence type="ECO:0000313" key="2">
    <source>
        <dbReference type="Proteomes" id="UP000593573"/>
    </source>
</evidence>
<dbReference type="OrthoDB" id="998186at2759"/>
<comment type="caution">
    <text evidence="1">The sequence shown here is derived from an EMBL/GenBank/DDBJ whole genome shotgun (WGS) entry which is preliminary data.</text>
</comment>
<protein>
    <submittedName>
        <fullName evidence="1">Uncharacterized protein</fullName>
    </submittedName>
</protein>
<name>A0A7J8VCE2_9ROSI</name>
<sequence length="48" mass="5272">MESGNTMLIDTICNGLATISRAAEVKQIYDWCSKNLGSQISTYLAECQ</sequence>
<proteinExistence type="predicted"/>
<evidence type="ECO:0000313" key="1">
    <source>
        <dbReference type="EMBL" id="MBA0660486.1"/>
    </source>
</evidence>
<reference evidence="1 2" key="1">
    <citation type="journal article" date="2019" name="Genome Biol. Evol.">
        <title>Insights into the evolution of the New World diploid cottons (Gossypium, subgenus Houzingenia) based on genome sequencing.</title>
        <authorList>
            <person name="Grover C.E."/>
            <person name="Arick M.A. 2nd"/>
            <person name="Thrash A."/>
            <person name="Conover J.L."/>
            <person name="Sanders W.S."/>
            <person name="Peterson D.G."/>
            <person name="Frelichowski J.E."/>
            <person name="Scheffler J.A."/>
            <person name="Scheffler B.E."/>
            <person name="Wendel J.F."/>
        </authorList>
    </citation>
    <scope>NUCLEOTIDE SEQUENCE [LARGE SCALE GENOMIC DNA]</scope>
    <source>
        <strain evidence="1">57</strain>
        <tissue evidence="1">Leaf</tissue>
    </source>
</reference>
<keyword evidence="2" id="KW-1185">Reference proteome</keyword>
<dbReference type="AlphaFoldDB" id="A0A7J8VCE2"/>
<dbReference type="EMBL" id="JABFAB010000009">
    <property type="protein sequence ID" value="MBA0660486.1"/>
    <property type="molecule type" value="Genomic_DNA"/>
</dbReference>
<organism evidence="1 2">
    <name type="scientific">Gossypium klotzschianum</name>
    <dbReference type="NCBI Taxonomy" id="34286"/>
    <lineage>
        <taxon>Eukaryota</taxon>
        <taxon>Viridiplantae</taxon>
        <taxon>Streptophyta</taxon>
        <taxon>Embryophyta</taxon>
        <taxon>Tracheophyta</taxon>
        <taxon>Spermatophyta</taxon>
        <taxon>Magnoliopsida</taxon>
        <taxon>eudicotyledons</taxon>
        <taxon>Gunneridae</taxon>
        <taxon>Pentapetalae</taxon>
        <taxon>rosids</taxon>
        <taxon>malvids</taxon>
        <taxon>Malvales</taxon>
        <taxon>Malvaceae</taxon>
        <taxon>Malvoideae</taxon>
        <taxon>Gossypium</taxon>
    </lineage>
</organism>
<accession>A0A7J8VCE2</accession>
<dbReference type="Proteomes" id="UP000593573">
    <property type="component" value="Unassembled WGS sequence"/>
</dbReference>
<gene>
    <name evidence="1" type="ORF">Goklo_012497</name>
</gene>